<dbReference type="EMBL" id="JBICBT010000496">
    <property type="protein sequence ID" value="KAL3111660.1"/>
    <property type="molecule type" value="Genomic_DNA"/>
</dbReference>
<feature type="region of interest" description="Disordered" evidence="1">
    <location>
        <begin position="109"/>
        <end position="128"/>
    </location>
</feature>
<evidence type="ECO:0000313" key="3">
    <source>
        <dbReference type="Proteomes" id="UP001620626"/>
    </source>
</evidence>
<gene>
    <name evidence="2" type="ORF">niasHT_010610</name>
</gene>
<dbReference type="AlphaFoldDB" id="A0ABD2L8U9"/>
<dbReference type="Proteomes" id="UP001620626">
    <property type="component" value="Unassembled WGS sequence"/>
</dbReference>
<name>A0ABD2L8U9_9BILA</name>
<proteinExistence type="predicted"/>
<dbReference type="SUPFAM" id="SSF53098">
    <property type="entry name" value="Ribonuclease H-like"/>
    <property type="match status" value="1"/>
</dbReference>
<dbReference type="InterPro" id="IPR036397">
    <property type="entry name" value="RNaseH_sf"/>
</dbReference>
<reference evidence="2 3" key="1">
    <citation type="submission" date="2024-10" db="EMBL/GenBank/DDBJ databases">
        <authorList>
            <person name="Kim D."/>
        </authorList>
    </citation>
    <scope>NUCLEOTIDE SEQUENCE [LARGE SCALE GENOMIC DNA]</scope>
    <source>
        <strain evidence="2">BH-2024</strain>
    </source>
</reference>
<sequence length="228" mass="26645">MQAFVGWLINDLPIKANTFAYSHFGGRFDMVITFRELFRRGYNPEMIRRGNKMYEMKLRAQKNKHPNIVFRDSFNLMPCALGQLVPPTVWTSRRKPFFPHMVNPPGQLWPRNFSDPRRLPRPRHDAEKRRQFDKLVRTTSNTSGQIIFLLIIWPSYRKEANDNAQNQSLLALRFFKWYAEKHGVAAAGLPTRQAERRGWATILLTLGSKRRRGPLKLCVARVQQVLPG</sequence>
<feature type="compositionally biased region" description="Basic and acidic residues" evidence="1">
    <location>
        <begin position="114"/>
        <end position="128"/>
    </location>
</feature>
<organism evidence="2 3">
    <name type="scientific">Heterodera trifolii</name>
    <dbReference type="NCBI Taxonomy" id="157864"/>
    <lineage>
        <taxon>Eukaryota</taxon>
        <taxon>Metazoa</taxon>
        <taxon>Ecdysozoa</taxon>
        <taxon>Nematoda</taxon>
        <taxon>Chromadorea</taxon>
        <taxon>Rhabditida</taxon>
        <taxon>Tylenchina</taxon>
        <taxon>Tylenchomorpha</taxon>
        <taxon>Tylenchoidea</taxon>
        <taxon>Heteroderidae</taxon>
        <taxon>Heteroderinae</taxon>
        <taxon>Heterodera</taxon>
    </lineage>
</organism>
<dbReference type="Gene3D" id="3.30.420.10">
    <property type="entry name" value="Ribonuclease H-like superfamily/Ribonuclease H"/>
    <property type="match status" value="1"/>
</dbReference>
<keyword evidence="3" id="KW-1185">Reference proteome</keyword>
<evidence type="ECO:0000313" key="2">
    <source>
        <dbReference type="EMBL" id="KAL3111660.1"/>
    </source>
</evidence>
<dbReference type="InterPro" id="IPR012337">
    <property type="entry name" value="RNaseH-like_sf"/>
</dbReference>
<evidence type="ECO:0000256" key="1">
    <source>
        <dbReference type="SAM" id="MobiDB-lite"/>
    </source>
</evidence>
<protein>
    <submittedName>
        <fullName evidence="2">Uncharacterized protein</fullName>
    </submittedName>
</protein>
<comment type="caution">
    <text evidence="2">The sequence shown here is derived from an EMBL/GenBank/DDBJ whole genome shotgun (WGS) entry which is preliminary data.</text>
</comment>
<accession>A0ABD2L8U9</accession>